<evidence type="ECO:0000256" key="1">
    <source>
        <dbReference type="SAM" id="MobiDB-lite"/>
    </source>
</evidence>
<dbReference type="Gramene" id="TraesNOR2A03G00619080.2">
    <property type="protein sequence ID" value="TraesNOR2A03G00619080.2"/>
    <property type="gene ID" value="TraesNOR2A03G00619080"/>
</dbReference>
<feature type="compositionally biased region" description="Pro residues" evidence="1">
    <location>
        <begin position="56"/>
        <end position="96"/>
    </location>
</feature>
<protein>
    <submittedName>
        <fullName evidence="2">Uncharacterized protein</fullName>
    </submittedName>
</protein>
<evidence type="ECO:0000313" key="3">
    <source>
        <dbReference type="Proteomes" id="UP000019116"/>
    </source>
</evidence>
<reference evidence="2" key="2">
    <citation type="submission" date="2018-10" db="UniProtKB">
        <authorList>
            <consortium name="EnsemblPlants"/>
        </authorList>
    </citation>
    <scope>IDENTIFICATION</scope>
</reference>
<dbReference type="Gramene" id="TraesSYM2A03G00617790.2">
    <property type="protein sequence ID" value="TraesSYM2A03G00617790.2"/>
    <property type="gene ID" value="TraesSYM2A03G00617790"/>
</dbReference>
<dbReference type="PANTHER" id="PTHR33971:SF4">
    <property type="entry name" value="OS07G0682700 PROTEIN"/>
    <property type="match status" value="1"/>
</dbReference>
<dbReference type="Gramene" id="TraesSTA2A03G00610090.2">
    <property type="protein sequence ID" value="TraesSTA2A03G00610090.2"/>
    <property type="gene ID" value="TraesSTA2A03G00610090"/>
</dbReference>
<dbReference type="Gramene" id="TraesPARA_EIv1.0_0441830.1">
    <property type="protein sequence ID" value="TraesPARA_EIv1.0_0441830.1.CDS"/>
    <property type="gene ID" value="TraesPARA_EIv1.0_0441830"/>
</dbReference>
<feature type="region of interest" description="Disordered" evidence="1">
    <location>
        <begin position="38"/>
        <end position="96"/>
    </location>
</feature>
<keyword evidence="3" id="KW-1185">Reference proteome</keyword>
<dbReference type="Proteomes" id="UP000019116">
    <property type="component" value="Chromosome 2A"/>
</dbReference>
<dbReference type="Gramene" id="TraesCS2A03G0211100.3">
    <property type="protein sequence ID" value="TraesCS2A03G0211100.3.CDS"/>
    <property type="gene ID" value="TraesCS2A03G0211100"/>
</dbReference>
<dbReference type="OrthoDB" id="768992at2759"/>
<dbReference type="GO" id="GO:0070300">
    <property type="term" value="F:phosphatidic acid binding"/>
    <property type="evidence" value="ECO:0007669"/>
    <property type="project" value="InterPro"/>
</dbReference>
<accession>A0A3B6AT33</accession>
<dbReference type="Gramene" id="TraesCS2A02G102200.3">
    <property type="protein sequence ID" value="TraesCS2A02G102200.3"/>
    <property type="gene ID" value="TraesCS2A02G102200"/>
</dbReference>
<dbReference type="AlphaFoldDB" id="A0A3B6AT33"/>
<dbReference type="PRINTS" id="PR01217">
    <property type="entry name" value="PRICHEXTENSN"/>
</dbReference>
<reference evidence="2" key="1">
    <citation type="submission" date="2018-08" db="EMBL/GenBank/DDBJ databases">
        <authorList>
            <person name="Rossello M."/>
        </authorList>
    </citation>
    <scope>NUCLEOTIDE SEQUENCE [LARGE SCALE GENOMIC DNA]</scope>
    <source>
        <strain evidence="2">cv. Chinese Spring</strain>
    </source>
</reference>
<dbReference type="OMA" id="HCRSTCA"/>
<name>A0A3B6AT33_WHEAT</name>
<dbReference type="Gramene" id="TraesARI2A03G00618200.2">
    <property type="protein sequence ID" value="TraesARI2A03G00618200.2"/>
    <property type="gene ID" value="TraesARI2A03G00618200"/>
</dbReference>
<feature type="compositionally biased region" description="Acidic residues" evidence="1">
    <location>
        <begin position="1"/>
        <end position="16"/>
    </location>
</feature>
<sequence length="534" mass="59339">MAAADDDGQIDDDEFYEYNPHPYGGGYDIAATYGAPLPPSTSTCYPVSSPAGAPARPSPRPPAPAPVPAPATPQPAPASPAKPRPAPSPEPARTPPFSPVAVPVPVAEPFYWPKPHDYGDAPRWPPVYPTPEVFRRWPYLAAGSHCCHSRGGPRDYWRQCMRGLDFLFGHADGYGERRIGTDCHGVPVYANKKGGVEDAVVVEVPPPTIGNVQWHDAGEVPATGNAQWHGHAEVPAIGNVQWHDHGEVPAIGNVQWHDAGEAHEQSNWLSSYDNAKEDTYAYAHSTYGSYDASYGQSYSVDAVSDEPTWFPNQSYQDVYREEEPRYQTSHTKQSKKIFYMFERDAPEVLPSYGIESTFSSQPIYCYNQHTGEQSLHVQVEPPETFYSHKLEYHENFSTYTNHIDNSEISTQSCEIQPYAYVPDSPVEAYQPSWSMNLGYYQDSAEEVTPQYDNDAFGSGEYGGMASIFSSSSYPQQVEVYEQSYGDENVSLEQNFQSNWNAFSEDTSGITKSVDDCNHLNGSFWPFGEYSTYTV</sequence>
<evidence type="ECO:0000313" key="2">
    <source>
        <dbReference type="EnsemblPlants" id="TraesCS2A02G102200.3"/>
    </source>
</evidence>
<proteinExistence type="predicted"/>
<dbReference type="InterPro" id="IPR038943">
    <property type="entry name" value="PLDrp1-like"/>
</dbReference>
<dbReference type="PANTHER" id="PTHR33971">
    <property type="entry name" value="OS06G0232000 PROTEIN"/>
    <property type="match status" value="1"/>
</dbReference>
<feature type="region of interest" description="Disordered" evidence="1">
    <location>
        <begin position="1"/>
        <end position="21"/>
    </location>
</feature>
<organism evidence="2">
    <name type="scientific">Triticum aestivum</name>
    <name type="common">Wheat</name>
    <dbReference type="NCBI Taxonomy" id="4565"/>
    <lineage>
        <taxon>Eukaryota</taxon>
        <taxon>Viridiplantae</taxon>
        <taxon>Streptophyta</taxon>
        <taxon>Embryophyta</taxon>
        <taxon>Tracheophyta</taxon>
        <taxon>Spermatophyta</taxon>
        <taxon>Magnoliopsida</taxon>
        <taxon>Liliopsida</taxon>
        <taxon>Poales</taxon>
        <taxon>Poaceae</taxon>
        <taxon>BOP clade</taxon>
        <taxon>Pooideae</taxon>
        <taxon>Triticodae</taxon>
        <taxon>Triticeae</taxon>
        <taxon>Triticinae</taxon>
        <taxon>Triticum</taxon>
    </lineage>
</organism>
<gene>
    <name evidence="2" type="primary">LOC123187450</name>
</gene>
<dbReference type="EnsemblPlants" id="TraesCS2A02G102200.3">
    <property type="protein sequence ID" value="TraesCS2A02G102200.3"/>
    <property type="gene ID" value="TraesCS2A02G102200"/>
</dbReference>
<dbReference type="Gramene" id="TraesJUL2A03G00614850.2">
    <property type="protein sequence ID" value="TraesJUL2A03G00614850.2"/>
    <property type="gene ID" value="TraesJUL2A03G00614850"/>
</dbReference>
<feature type="compositionally biased region" description="Low complexity" evidence="1">
    <location>
        <begin position="46"/>
        <end position="55"/>
    </location>
</feature>